<evidence type="ECO:0000313" key="9">
    <source>
        <dbReference type="EMBL" id="AXV64019.1"/>
    </source>
</evidence>
<dbReference type="NCBIfam" id="NF000658">
    <property type="entry name" value="PRK00029.1"/>
    <property type="match status" value="1"/>
</dbReference>
<feature type="binding site" evidence="8">
    <location>
        <position position="254"/>
    </location>
    <ligand>
        <name>ATP</name>
        <dbReference type="ChEBI" id="CHEBI:30616"/>
    </ligand>
</feature>
<comment type="catalytic activity">
    <reaction evidence="8">
        <text>L-histidyl-[protein] + UTP = N(tele)-(5'-uridylyl)-L-histidyl-[protein] + diphosphate</text>
        <dbReference type="Rhea" id="RHEA:83891"/>
        <dbReference type="Rhea" id="RHEA-COMP:9745"/>
        <dbReference type="Rhea" id="RHEA-COMP:20239"/>
        <dbReference type="ChEBI" id="CHEBI:29979"/>
        <dbReference type="ChEBI" id="CHEBI:33019"/>
        <dbReference type="ChEBI" id="CHEBI:46398"/>
        <dbReference type="ChEBI" id="CHEBI:233474"/>
    </reaction>
</comment>
<dbReference type="GO" id="GO:0005524">
    <property type="term" value="F:ATP binding"/>
    <property type="evidence" value="ECO:0007669"/>
    <property type="project" value="UniProtKB-UniRule"/>
</dbReference>
<comment type="catalytic activity">
    <reaction evidence="8">
        <text>L-seryl-[protein] + UTP = O-(5'-uridylyl)-L-seryl-[protein] + diphosphate</text>
        <dbReference type="Rhea" id="RHEA:64604"/>
        <dbReference type="Rhea" id="RHEA-COMP:9863"/>
        <dbReference type="Rhea" id="RHEA-COMP:16635"/>
        <dbReference type="ChEBI" id="CHEBI:29999"/>
        <dbReference type="ChEBI" id="CHEBI:33019"/>
        <dbReference type="ChEBI" id="CHEBI:46398"/>
        <dbReference type="ChEBI" id="CHEBI:156051"/>
    </reaction>
</comment>
<dbReference type="AlphaFoldDB" id="A0AAD0RXQ9"/>
<comment type="catalytic activity">
    <reaction evidence="8">
        <text>L-threonyl-[protein] + ATP = 3-O-(5'-adenylyl)-L-threonyl-[protein] + diphosphate</text>
        <dbReference type="Rhea" id="RHEA:54292"/>
        <dbReference type="Rhea" id="RHEA-COMP:11060"/>
        <dbReference type="Rhea" id="RHEA-COMP:13847"/>
        <dbReference type="ChEBI" id="CHEBI:30013"/>
        <dbReference type="ChEBI" id="CHEBI:30616"/>
        <dbReference type="ChEBI" id="CHEBI:33019"/>
        <dbReference type="ChEBI" id="CHEBI:138113"/>
        <dbReference type="EC" id="2.7.7.108"/>
    </reaction>
</comment>
<dbReference type="GeneID" id="99504087"/>
<keyword evidence="8" id="KW-0464">Manganese</keyword>
<dbReference type="EC" id="2.7.7.108" evidence="8"/>
<organism evidence="9 10">
    <name type="scientific">Pseudoalteromonas lipolytica</name>
    <dbReference type="NCBI Taxonomy" id="570156"/>
    <lineage>
        <taxon>Bacteria</taxon>
        <taxon>Pseudomonadati</taxon>
        <taxon>Pseudomonadota</taxon>
        <taxon>Gammaproteobacteria</taxon>
        <taxon>Alteromonadales</taxon>
        <taxon>Pseudoalteromonadaceae</taxon>
        <taxon>Pseudoalteromonas</taxon>
    </lineage>
</organism>
<dbReference type="EMBL" id="CP032090">
    <property type="protein sequence ID" value="AXV64019.1"/>
    <property type="molecule type" value="Genomic_DNA"/>
</dbReference>
<dbReference type="PANTHER" id="PTHR32057">
    <property type="entry name" value="PROTEIN ADENYLYLTRANSFERASE SELO, MITOCHONDRIAL"/>
    <property type="match status" value="1"/>
</dbReference>
<evidence type="ECO:0000256" key="3">
    <source>
        <dbReference type="ARBA" id="ARBA00022695"/>
    </source>
</evidence>
<comment type="catalytic activity">
    <reaction evidence="8">
        <text>L-seryl-[protein] + ATP = 3-O-(5'-adenylyl)-L-seryl-[protein] + diphosphate</text>
        <dbReference type="Rhea" id="RHEA:58120"/>
        <dbReference type="Rhea" id="RHEA-COMP:9863"/>
        <dbReference type="Rhea" id="RHEA-COMP:15073"/>
        <dbReference type="ChEBI" id="CHEBI:29999"/>
        <dbReference type="ChEBI" id="CHEBI:30616"/>
        <dbReference type="ChEBI" id="CHEBI:33019"/>
        <dbReference type="ChEBI" id="CHEBI:142516"/>
        <dbReference type="EC" id="2.7.7.108"/>
    </reaction>
</comment>
<feature type="binding site" evidence="8">
    <location>
        <position position="116"/>
    </location>
    <ligand>
        <name>ATP</name>
        <dbReference type="ChEBI" id="CHEBI:30616"/>
    </ligand>
</feature>
<sequence length="470" mass="52020">MKLHTRYTDISDLLAIEDTPTAVSDPNLLLFNANLAREFDISTDPEFLAKRLSGSEVDNAVKPVALGYSGHQFGHFSPRLGDGRAHLLGAIEDKHGALWDLQLKGAGATVFSRGGDGRCALGPAIREYIMSEALAALDIATTRCLAVVTTGETVYRQPPRPGAVVTRVANSHIRVGSFQYLATQGDIEGLEKLVEYAISCHFPDIKSEGEQRITDFLAAVIDKQIELVVGWMRIGFIHGVMNTDNTLISGETIDYGPCAMMNQFDLETVFSSIDHQGRYAFGNQPTIANWNCARLAESLLPLFKDEERALSELSAIINGFAAKFNTAFDTMWRLKLGLDGEQAGDQALVSELLTLMKQHKLDYTNTFNALTESLRTDFPLPGSLKEWLCKWRLRTSGESYGVMRAVNPAVIPRNHNIEMILTEYEQTGTSSSIGELLKVLENPYSYEERLAAWYQPPHDGDSHYQTFCGT</sequence>
<feature type="active site" description="Proton acceptor" evidence="8">
    <location>
        <position position="244"/>
    </location>
</feature>
<comment type="similarity">
    <text evidence="1 8">Belongs to the SELO family.</text>
</comment>
<gene>
    <name evidence="8" type="primary">ydiU</name>
    <name evidence="8" type="synonym">selO</name>
    <name evidence="9" type="ORF">D0907_01375</name>
</gene>
<dbReference type="Proteomes" id="UP000264605">
    <property type="component" value="Chromosome"/>
</dbReference>
<feature type="binding site" evidence="8">
    <location>
        <position position="174"/>
    </location>
    <ligand>
        <name>ATP</name>
        <dbReference type="ChEBI" id="CHEBI:30616"/>
    </ligand>
</feature>
<evidence type="ECO:0000256" key="1">
    <source>
        <dbReference type="ARBA" id="ARBA00009747"/>
    </source>
</evidence>
<dbReference type="EC" id="2.7.7.-" evidence="8"/>
<evidence type="ECO:0000256" key="2">
    <source>
        <dbReference type="ARBA" id="ARBA00022679"/>
    </source>
</evidence>
<feature type="binding site" evidence="8">
    <location>
        <position position="117"/>
    </location>
    <ligand>
        <name>ATP</name>
        <dbReference type="ChEBI" id="CHEBI:30616"/>
    </ligand>
</feature>
<comment type="catalytic activity">
    <reaction evidence="8">
        <text>L-tyrosyl-[protein] + ATP = O-(5'-adenylyl)-L-tyrosyl-[protein] + diphosphate</text>
        <dbReference type="Rhea" id="RHEA:54288"/>
        <dbReference type="Rhea" id="RHEA-COMP:10136"/>
        <dbReference type="Rhea" id="RHEA-COMP:13846"/>
        <dbReference type="ChEBI" id="CHEBI:30616"/>
        <dbReference type="ChEBI" id="CHEBI:33019"/>
        <dbReference type="ChEBI" id="CHEBI:46858"/>
        <dbReference type="ChEBI" id="CHEBI:83624"/>
        <dbReference type="EC" id="2.7.7.108"/>
    </reaction>
</comment>
<keyword evidence="7 8" id="KW-0460">Magnesium</keyword>
<evidence type="ECO:0000256" key="8">
    <source>
        <dbReference type="HAMAP-Rule" id="MF_00692"/>
    </source>
</evidence>
<keyword evidence="2 8" id="KW-0808">Transferase</keyword>
<evidence type="ECO:0000256" key="7">
    <source>
        <dbReference type="ARBA" id="ARBA00022842"/>
    </source>
</evidence>
<evidence type="ECO:0000256" key="5">
    <source>
        <dbReference type="ARBA" id="ARBA00022741"/>
    </source>
</evidence>
<dbReference type="Pfam" id="PF02696">
    <property type="entry name" value="SelO"/>
    <property type="match status" value="1"/>
</dbReference>
<feature type="binding site" evidence="8">
    <location>
        <position position="84"/>
    </location>
    <ligand>
        <name>ATP</name>
        <dbReference type="ChEBI" id="CHEBI:30616"/>
    </ligand>
</feature>
<comment type="cofactor">
    <cofactor evidence="8">
        <name>Mg(2+)</name>
        <dbReference type="ChEBI" id="CHEBI:18420"/>
    </cofactor>
    <cofactor evidence="8">
        <name>Mn(2+)</name>
        <dbReference type="ChEBI" id="CHEBI:29035"/>
    </cofactor>
</comment>
<comment type="function">
    <text evidence="8">Nucleotidyltransferase involved in the post-translational modification of proteins. It can catalyze the addition of adenosine monophosphate (AMP) or uridine monophosphate (UMP) to a protein, resulting in modifications known as AMPylation and UMPylation.</text>
</comment>
<dbReference type="RefSeq" id="WP_118843925.1">
    <property type="nucleotide sequence ID" value="NZ_CP032090.1"/>
</dbReference>
<dbReference type="GO" id="GO:0000287">
    <property type="term" value="F:magnesium ion binding"/>
    <property type="evidence" value="ECO:0007669"/>
    <property type="project" value="UniProtKB-UniRule"/>
</dbReference>
<comment type="catalytic activity">
    <reaction evidence="8">
        <text>L-tyrosyl-[protein] + UTP = O-(5'-uridylyl)-L-tyrosyl-[protein] + diphosphate</text>
        <dbReference type="Rhea" id="RHEA:83887"/>
        <dbReference type="Rhea" id="RHEA-COMP:10136"/>
        <dbReference type="Rhea" id="RHEA-COMP:20238"/>
        <dbReference type="ChEBI" id="CHEBI:33019"/>
        <dbReference type="ChEBI" id="CHEBI:46398"/>
        <dbReference type="ChEBI" id="CHEBI:46858"/>
        <dbReference type="ChEBI" id="CHEBI:90602"/>
    </reaction>
</comment>
<keyword evidence="3 8" id="KW-0548">Nucleotidyltransferase</keyword>
<evidence type="ECO:0000256" key="6">
    <source>
        <dbReference type="ARBA" id="ARBA00022840"/>
    </source>
</evidence>
<accession>A0AAD0RXQ9</accession>
<dbReference type="InterPro" id="IPR003846">
    <property type="entry name" value="SelO"/>
</dbReference>
<feature type="binding site" evidence="8">
    <location>
        <position position="245"/>
    </location>
    <ligand>
        <name>Mg(2+)</name>
        <dbReference type="ChEBI" id="CHEBI:18420"/>
    </ligand>
</feature>
<dbReference type="KEGG" id="pdj:D0907_01375"/>
<evidence type="ECO:0000256" key="4">
    <source>
        <dbReference type="ARBA" id="ARBA00022723"/>
    </source>
</evidence>
<feature type="binding site" evidence="8">
    <location>
        <position position="104"/>
    </location>
    <ligand>
        <name>ATP</name>
        <dbReference type="ChEBI" id="CHEBI:30616"/>
    </ligand>
</feature>
<dbReference type="PANTHER" id="PTHR32057:SF14">
    <property type="entry name" value="PROTEIN ADENYLYLTRANSFERASE SELO, MITOCHONDRIAL"/>
    <property type="match status" value="1"/>
</dbReference>
<feature type="binding site" evidence="8">
    <location>
        <position position="254"/>
    </location>
    <ligand>
        <name>Mg(2+)</name>
        <dbReference type="ChEBI" id="CHEBI:18420"/>
    </ligand>
</feature>
<reference evidence="9 10" key="1">
    <citation type="submission" date="2018-08" db="EMBL/GenBank/DDBJ databases">
        <title>Draft genome sequence of Pseudoalteromonas donghaensis HJ51.</title>
        <authorList>
            <person name="Oh J."/>
            <person name="Roh D."/>
        </authorList>
    </citation>
    <scope>NUCLEOTIDE SEQUENCE [LARGE SCALE GENOMIC DNA]</scope>
    <source>
        <strain evidence="9 10">HJ51</strain>
    </source>
</reference>
<keyword evidence="4 8" id="KW-0479">Metal-binding</keyword>
<evidence type="ECO:0000313" key="10">
    <source>
        <dbReference type="Proteomes" id="UP000264605"/>
    </source>
</evidence>
<keyword evidence="6 8" id="KW-0067">ATP-binding</keyword>
<feature type="binding site" evidence="8">
    <location>
        <position position="167"/>
    </location>
    <ligand>
        <name>ATP</name>
        <dbReference type="ChEBI" id="CHEBI:30616"/>
    </ligand>
</feature>
<keyword evidence="5 8" id="KW-0547">Nucleotide-binding</keyword>
<proteinExistence type="inferred from homology"/>
<feature type="binding site" evidence="8">
    <location>
        <position position="83"/>
    </location>
    <ligand>
        <name>ATP</name>
        <dbReference type="ChEBI" id="CHEBI:30616"/>
    </ligand>
</feature>
<dbReference type="GO" id="GO:0030145">
    <property type="term" value="F:manganese ion binding"/>
    <property type="evidence" value="ECO:0007669"/>
    <property type="project" value="UniProtKB-UniRule"/>
</dbReference>
<dbReference type="HAMAP" id="MF_00692">
    <property type="entry name" value="SelO"/>
    <property type="match status" value="1"/>
</dbReference>
<feature type="binding site" evidence="8">
    <location>
        <position position="81"/>
    </location>
    <ligand>
        <name>ATP</name>
        <dbReference type="ChEBI" id="CHEBI:30616"/>
    </ligand>
</feature>
<name>A0AAD0RXQ9_9GAMM</name>
<protein>
    <recommendedName>
        <fullName evidence="8">Protein nucleotidyltransferase YdiU</fullName>
        <ecNumber evidence="8">2.7.7.-</ecNumber>
    </recommendedName>
    <alternativeName>
        <fullName evidence="8">Protein adenylyltransferase YdiU</fullName>
        <ecNumber evidence="8">2.7.7.108</ecNumber>
    </alternativeName>
    <alternativeName>
        <fullName evidence="8">Protein uridylyltransferase YdiU</fullName>
        <ecNumber evidence="8">2.7.7.-</ecNumber>
    </alternativeName>
</protein>
<dbReference type="GO" id="GO:0070733">
    <property type="term" value="F:AMPylase activity"/>
    <property type="evidence" value="ECO:0007669"/>
    <property type="project" value="UniProtKB-EC"/>
</dbReference>